<evidence type="ECO:0000256" key="2">
    <source>
        <dbReference type="ARBA" id="ARBA00023125"/>
    </source>
</evidence>
<dbReference type="EMBL" id="JBHTMB010000318">
    <property type="protein sequence ID" value="MFD1237948.1"/>
    <property type="molecule type" value="Genomic_DNA"/>
</dbReference>
<keyword evidence="3" id="KW-0804">Transcription</keyword>
<keyword evidence="2" id="KW-0238">DNA-binding</keyword>
<name>A0ABW3VSG4_9PSEU</name>
<evidence type="ECO:0000259" key="5">
    <source>
        <dbReference type="PROSITE" id="PS51078"/>
    </source>
</evidence>
<evidence type="ECO:0000313" key="7">
    <source>
        <dbReference type="Proteomes" id="UP001597182"/>
    </source>
</evidence>
<keyword evidence="7" id="KW-1185">Reference proteome</keyword>
<dbReference type="InterPro" id="IPR029016">
    <property type="entry name" value="GAF-like_dom_sf"/>
</dbReference>
<dbReference type="PROSITE" id="PS51077">
    <property type="entry name" value="HTH_ICLR"/>
    <property type="match status" value="1"/>
</dbReference>
<dbReference type="SMART" id="SM00346">
    <property type="entry name" value="HTH_ICLR"/>
    <property type="match status" value="1"/>
</dbReference>
<protein>
    <submittedName>
        <fullName evidence="6">IclR family transcriptional regulator</fullName>
    </submittedName>
</protein>
<dbReference type="SUPFAM" id="SSF55781">
    <property type="entry name" value="GAF domain-like"/>
    <property type="match status" value="1"/>
</dbReference>
<organism evidence="6 7">
    <name type="scientific">Pseudonocardia benzenivorans</name>
    <dbReference type="NCBI Taxonomy" id="228005"/>
    <lineage>
        <taxon>Bacteria</taxon>
        <taxon>Bacillati</taxon>
        <taxon>Actinomycetota</taxon>
        <taxon>Actinomycetes</taxon>
        <taxon>Pseudonocardiales</taxon>
        <taxon>Pseudonocardiaceae</taxon>
        <taxon>Pseudonocardia</taxon>
    </lineage>
</organism>
<dbReference type="Gene3D" id="3.30.450.40">
    <property type="match status" value="1"/>
</dbReference>
<sequence length="254" mass="27020">MDSQRLGRLFDVVDHLAEHGPTSVSQLSKRLGLPLSSTHDLLRAMVEAKALHLSGRLYGLGPRTIRTAINVLDSVAVRRVAARHLDLLAETTGYDVYLAVAAGTRVVYVSRHPGSQHVNLDIPLGRSLFLHSTAVGKLFAAYRPEIADAMLRKPRPALTPQTRTSPAELERDLAAIRKRGVSVSRGESLRGVLGLATPVRDQSGVVVAAVHVSALRTALPARELGALTTAMHETAAAVEAELVDPTAAADAHAG</sequence>
<dbReference type="InterPro" id="IPR036388">
    <property type="entry name" value="WH-like_DNA-bd_sf"/>
</dbReference>
<evidence type="ECO:0000259" key="4">
    <source>
        <dbReference type="PROSITE" id="PS51077"/>
    </source>
</evidence>
<dbReference type="RefSeq" id="WP_013675824.1">
    <property type="nucleotide sequence ID" value="NZ_BAABKS010000043.1"/>
</dbReference>
<dbReference type="InterPro" id="IPR005471">
    <property type="entry name" value="Tscrpt_reg_IclR_N"/>
</dbReference>
<dbReference type="PROSITE" id="PS51078">
    <property type="entry name" value="ICLR_ED"/>
    <property type="match status" value="1"/>
</dbReference>
<accession>A0ABW3VSG4</accession>
<dbReference type="InterPro" id="IPR014757">
    <property type="entry name" value="Tscrpt_reg_IclR_C"/>
</dbReference>
<comment type="caution">
    <text evidence="6">The sequence shown here is derived from an EMBL/GenBank/DDBJ whole genome shotgun (WGS) entry which is preliminary data.</text>
</comment>
<dbReference type="InterPro" id="IPR036390">
    <property type="entry name" value="WH_DNA-bd_sf"/>
</dbReference>
<evidence type="ECO:0000256" key="3">
    <source>
        <dbReference type="ARBA" id="ARBA00023163"/>
    </source>
</evidence>
<dbReference type="PANTHER" id="PTHR30136:SF8">
    <property type="entry name" value="TRANSCRIPTIONAL REGULATORY PROTEIN"/>
    <property type="match status" value="1"/>
</dbReference>
<dbReference type="PANTHER" id="PTHR30136">
    <property type="entry name" value="HELIX-TURN-HELIX TRANSCRIPTIONAL REGULATOR, ICLR FAMILY"/>
    <property type="match status" value="1"/>
</dbReference>
<dbReference type="Proteomes" id="UP001597182">
    <property type="component" value="Unassembled WGS sequence"/>
</dbReference>
<proteinExistence type="predicted"/>
<reference evidence="7" key="1">
    <citation type="journal article" date="2019" name="Int. J. Syst. Evol. Microbiol.">
        <title>The Global Catalogue of Microorganisms (GCM) 10K type strain sequencing project: providing services to taxonomists for standard genome sequencing and annotation.</title>
        <authorList>
            <consortium name="The Broad Institute Genomics Platform"/>
            <consortium name="The Broad Institute Genome Sequencing Center for Infectious Disease"/>
            <person name="Wu L."/>
            <person name="Ma J."/>
        </authorList>
    </citation>
    <scope>NUCLEOTIDE SEQUENCE [LARGE SCALE GENOMIC DNA]</scope>
    <source>
        <strain evidence="7">CCUG 49018</strain>
    </source>
</reference>
<dbReference type="Pfam" id="PF09339">
    <property type="entry name" value="HTH_IclR"/>
    <property type="match status" value="1"/>
</dbReference>
<dbReference type="Pfam" id="PF01614">
    <property type="entry name" value="IclR_C"/>
    <property type="match status" value="1"/>
</dbReference>
<feature type="domain" description="HTH iclR-type" evidence="4">
    <location>
        <begin position="3"/>
        <end position="62"/>
    </location>
</feature>
<evidence type="ECO:0000256" key="1">
    <source>
        <dbReference type="ARBA" id="ARBA00023015"/>
    </source>
</evidence>
<dbReference type="Gene3D" id="1.10.10.10">
    <property type="entry name" value="Winged helix-like DNA-binding domain superfamily/Winged helix DNA-binding domain"/>
    <property type="match status" value="1"/>
</dbReference>
<gene>
    <name evidence="6" type="ORF">ACFQ34_32080</name>
</gene>
<feature type="domain" description="IclR-ED" evidence="5">
    <location>
        <begin position="63"/>
        <end position="244"/>
    </location>
</feature>
<dbReference type="SUPFAM" id="SSF46785">
    <property type="entry name" value="Winged helix' DNA-binding domain"/>
    <property type="match status" value="1"/>
</dbReference>
<evidence type="ECO:0000313" key="6">
    <source>
        <dbReference type="EMBL" id="MFD1237948.1"/>
    </source>
</evidence>
<keyword evidence="1" id="KW-0805">Transcription regulation</keyword>
<dbReference type="InterPro" id="IPR050707">
    <property type="entry name" value="HTH_MetabolicPath_Reg"/>
</dbReference>